<reference evidence="1 2" key="1">
    <citation type="submission" date="2014-01" db="EMBL/GenBank/DDBJ databases">
        <authorList>
            <person name="Durkin A.S."/>
            <person name="McCorrison J."/>
            <person name="Torralba M."/>
            <person name="Gillis M."/>
            <person name="Haft D.H."/>
            <person name="Methe B."/>
            <person name="Sutton G."/>
            <person name="Nelson K.E."/>
        </authorList>
    </citation>
    <scope>NUCLEOTIDE SEQUENCE [LARGE SCALE GENOMIC DNA]</scope>
    <source>
        <strain evidence="1 2">205/92</strain>
    </source>
</reference>
<protein>
    <recommendedName>
        <fullName evidence="3">Fimbrial protein</fullName>
    </recommendedName>
</protein>
<dbReference type="GeneID" id="57291346"/>
<dbReference type="EMBL" id="JALD01000005">
    <property type="protein sequence ID" value="EUD12808.1"/>
    <property type="molecule type" value="Genomic_DNA"/>
</dbReference>
<evidence type="ECO:0000313" key="2">
    <source>
        <dbReference type="Proteomes" id="UP000022311"/>
    </source>
</evidence>
<evidence type="ECO:0008006" key="3">
    <source>
        <dbReference type="Google" id="ProtNLM"/>
    </source>
</evidence>
<accession>A0AAV3MAM6</accession>
<proteinExistence type="predicted"/>
<name>A0AAV3MAM6_9GAMM</name>
<sequence>MKMIRLGCAIITMAMTTGALGDKFLGSVPPTESHYESPHMGWFLVNATLFNAPCSLAVKEKPVLTQCGAGSAFSESDSGAKTPAMLLVVDAATGKRVVHSSVNLVNGNNTVQLPNTIDPAHLLRLEVSYE</sequence>
<dbReference type="AlphaFoldDB" id="A0AAV3MAM6"/>
<organism evidence="1 2">
    <name type="scientific">Providencia alcalifaciens 205/92</name>
    <dbReference type="NCBI Taxonomy" id="1256988"/>
    <lineage>
        <taxon>Bacteria</taxon>
        <taxon>Pseudomonadati</taxon>
        <taxon>Pseudomonadota</taxon>
        <taxon>Gammaproteobacteria</taxon>
        <taxon>Enterobacterales</taxon>
        <taxon>Morganellaceae</taxon>
        <taxon>Providencia</taxon>
    </lineage>
</organism>
<dbReference type="Proteomes" id="UP000022311">
    <property type="component" value="Unassembled WGS sequence"/>
</dbReference>
<comment type="caution">
    <text evidence="1">The sequence shown here is derived from an EMBL/GenBank/DDBJ whole genome shotgun (WGS) entry which is preliminary data.</text>
</comment>
<gene>
    <name evidence="1" type="ORF">HMPREF1563_2331</name>
</gene>
<dbReference type="RefSeq" id="WP_006658276.1">
    <property type="nucleotide sequence ID" value="NZ_JALD01000005.1"/>
</dbReference>
<evidence type="ECO:0000313" key="1">
    <source>
        <dbReference type="EMBL" id="EUD12808.1"/>
    </source>
</evidence>